<dbReference type="Pfam" id="PF03995">
    <property type="entry name" value="Inhibitor_I36"/>
    <property type="match status" value="1"/>
</dbReference>
<proteinExistence type="predicted"/>
<keyword evidence="3" id="KW-1185">Reference proteome</keyword>
<evidence type="ECO:0000256" key="1">
    <source>
        <dbReference type="SAM" id="SignalP"/>
    </source>
</evidence>
<feature type="chain" id="PRO_5047436179" description="Peptidase inhibitor family I36" evidence="1">
    <location>
        <begin position="29"/>
        <end position="127"/>
    </location>
</feature>
<evidence type="ECO:0000313" key="3">
    <source>
        <dbReference type="Proteomes" id="UP001501638"/>
    </source>
</evidence>
<sequence>MRKTLASFAAAGSLALAAVMALPGSAHAAPDCNYGDFCAWTDANFGGQRFNWSGNDHWWESNIADEDSSWENNGIPGSYSFVGVWASAGESGGMTLCLAPGDEISYDAWANDSGDSHFWYRYFDCTD</sequence>
<evidence type="ECO:0000313" key="2">
    <source>
        <dbReference type="EMBL" id="GAA2445142.1"/>
    </source>
</evidence>
<evidence type="ECO:0008006" key="4">
    <source>
        <dbReference type="Google" id="ProtNLM"/>
    </source>
</evidence>
<keyword evidence="1" id="KW-0732">Signal</keyword>
<dbReference type="Proteomes" id="UP001501638">
    <property type="component" value="Unassembled WGS sequence"/>
</dbReference>
<comment type="caution">
    <text evidence="2">The sequence shown here is derived from an EMBL/GenBank/DDBJ whole genome shotgun (WGS) entry which is preliminary data.</text>
</comment>
<gene>
    <name evidence="2" type="ORF">GCM10010405_30700</name>
</gene>
<reference evidence="3" key="1">
    <citation type="journal article" date="2019" name="Int. J. Syst. Evol. Microbiol.">
        <title>The Global Catalogue of Microorganisms (GCM) 10K type strain sequencing project: providing services to taxonomists for standard genome sequencing and annotation.</title>
        <authorList>
            <consortium name="The Broad Institute Genomics Platform"/>
            <consortium name="The Broad Institute Genome Sequencing Center for Infectious Disease"/>
            <person name="Wu L."/>
            <person name="Ma J."/>
        </authorList>
    </citation>
    <scope>NUCLEOTIDE SEQUENCE [LARGE SCALE GENOMIC DNA]</scope>
    <source>
        <strain evidence="3">JCM 6305</strain>
    </source>
</reference>
<protein>
    <recommendedName>
        <fullName evidence="4">Peptidase inhibitor family I36</fullName>
    </recommendedName>
</protein>
<organism evidence="2 3">
    <name type="scientific">Streptomyces macrosporus</name>
    <dbReference type="NCBI Taxonomy" id="44032"/>
    <lineage>
        <taxon>Bacteria</taxon>
        <taxon>Bacillati</taxon>
        <taxon>Actinomycetota</taxon>
        <taxon>Actinomycetes</taxon>
        <taxon>Kitasatosporales</taxon>
        <taxon>Streptomycetaceae</taxon>
        <taxon>Streptomyces</taxon>
    </lineage>
</organism>
<dbReference type="EMBL" id="BAAASZ010000022">
    <property type="protein sequence ID" value="GAA2445142.1"/>
    <property type="molecule type" value="Genomic_DNA"/>
</dbReference>
<name>A0ABP5X4J4_9ACTN</name>
<feature type="signal peptide" evidence="1">
    <location>
        <begin position="1"/>
        <end position="28"/>
    </location>
</feature>
<accession>A0ABP5X4J4</accession>